<dbReference type="GO" id="GO:0033926">
    <property type="term" value="F:endo-alpha-N-acetylgalactosaminidase activity"/>
    <property type="evidence" value="ECO:0007669"/>
    <property type="project" value="InterPro"/>
</dbReference>
<dbReference type="RefSeq" id="WP_242479727.1">
    <property type="nucleotide sequence ID" value="NZ_NRRY01000122.1"/>
</dbReference>
<proteinExistence type="inferred from homology"/>
<dbReference type="InterPro" id="IPR012341">
    <property type="entry name" value="6hp_glycosidase-like_sf"/>
</dbReference>
<evidence type="ECO:0000256" key="3">
    <source>
        <dbReference type="ARBA" id="ARBA00012758"/>
    </source>
</evidence>
<evidence type="ECO:0000256" key="4">
    <source>
        <dbReference type="ARBA" id="ARBA00022801"/>
    </source>
</evidence>
<evidence type="ECO:0000256" key="2">
    <source>
        <dbReference type="ARBA" id="ARBA00007671"/>
    </source>
</evidence>
<dbReference type="EC" id="3.2.1.26" evidence="3"/>
<dbReference type="Gene3D" id="1.50.10.10">
    <property type="match status" value="1"/>
</dbReference>
<organism evidence="7 8">
    <name type="scientific">Lamprobacter modestohalophilus</name>
    <dbReference type="NCBI Taxonomy" id="1064514"/>
    <lineage>
        <taxon>Bacteria</taxon>
        <taxon>Pseudomonadati</taxon>
        <taxon>Pseudomonadota</taxon>
        <taxon>Gammaproteobacteria</taxon>
        <taxon>Chromatiales</taxon>
        <taxon>Chromatiaceae</taxon>
        <taxon>Lamprobacter</taxon>
    </lineage>
</organism>
<dbReference type="GO" id="GO:0005987">
    <property type="term" value="P:sucrose catabolic process"/>
    <property type="evidence" value="ECO:0007669"/>
    <property type="project" value="TreeGrafter"/>
</dbReference>
<evidence type="ECO:0000313" key="8">
    <source>
        <dbReference type="Proteomes" id="UP001138768"/>
    </source>
</evidence>
<keyword evidence="8" id="KW-1185">Reference proteome</keyword>
<dbReference type="InterPro" id="IPR008928">
    <property type="entry name" value="6-hairpin_glycosidase_sf"/>
</dbReference>
<protein>
    <recommendedName>
        <fullName evidence="3">beta-fructofuranosidase</fullName>
        <ecNumber evidence="3">3.2.1.26</ecNumber>
    </recommendedName>
</protein>
<dbReference type="InterPro" id="IPR024746">
    <property type="entry name" value="Glyco_hydro_100"/>
</dbReference>
<comment type="caution">
    <text evidence="7">The sequence shown here is derived from an EMBL/GenBank/DDBJ whole genome shotgun (WGS) entry which is preliminary data.</text>
</comment>
<dbReference type="Proteomes" id="UP001138768">
    <property type="component" value="Unassembled WGS sequence"/>
</dbReference>
<dbReference type="PANTHER" id="PTHR31916:SF28">
    <property type="entry name" value="NEUTRAL_ALKALINE INVERTASE 3, CHLOROPLASTIC"/>
    <property type="match status" value="1"/>
</dbReference>
<keyword evidence="5" id="KW-0119">Carbohydrate metabolism</keyword>
<evidence type="ECO:0000256" key="1">
    <source>
        <dbReference type="ARBA" id="ARBA00000094"/>
    </source>
</evidence>
<evidence type="ECO:0000313" key="7">
    <source>
        <dbReference type="EMBL" id="MBK1621799.1"/>
    </source>
</evidence>
<comment type="catalytic activity">
    <reaction evidence="1">
        <text>Hydrolysis of terminal non-reducing beta-D-fructofuranoside residues in beta-D-fructofuranosides.</text>
        <dbReference type="EC" id="3.2.1.26"/>
    </reaction>
</comment>
<dbReference type="AlphaFoldDB" id="A0A9X0WE60"/>
<feature type="non-terminal residue" evidence="7">
    <location>
        <position position="197"/>
    </location>
</feature>
<dbReference type="SUPFAM" id="SSF48208">
    <property type="entry name" value="Six-hairpin glycosidases"/>
    <property type="match status" value="1"/>
</dbReference>
<reference evidence="7 8" key="1">
    <citation type="journal article" date="2020" name="Microorganisms">
        <title>Osmotic Adaptation and Compatible Solute Biosynthesis of Phototrophic Bacteria as Revealed from Genome Analyses.</title>
        <authorList>
            <person name="Imhoff J.F."/>
            <person name="Rahn T."/>
            <person name="Kunzel S."/>
            <person name="Keller A."/>
            <person name="Neulinger S.C."/>
        </authorList>
    </citation>
    <scope>NUCLEOTIDE SEQUENCE [LARGE SCALE GENOMIC DNA]</scope>
    <source>
        <strain evidence="7 8">DSM 25653</strain>
    </source>
</reference>
<dbReference type="Pfam" id="PF12899">
    <property type="entry name" value="Glyco_hydro_100"/>
    <property type="match status" value="1"/>
</dbReference>
<dbReference type="EMBL" id="NRRY01000122">
    <property type="protein sequence ID" value="MBK1621799.1"/>
    <property type="molecule type" value="Genomic_DNA"/>
</dbReference>
<name>A0A9X0WE60_9GAMM</name>
<gene>
    <name evidence="7" type="ORF">CKO42_26150</name>
</gene>
<evidence type="ECO:0000256" key="5">
    <source>
        <dbReference type="ARBA" id="ARBA00023277"/>
    </source>
</evidence>
<accession>A0A9X0WE60</accession>
<dbReference type="GO" id="GO:0004575">
    <property type="term" value="F:sucrose alpha-glucosidase activity"/>
    <property type="evidence" value="ECO:0007669"/>
    <property type="project" value="TreeGrafter"/>
</dbReference>
<evidence type="ECO:0000256" key="6">
    <source>
        <dbReference type="ARBA" id="ARBA00023295"/>
    </source>
</evidence>
<keyword evidence="4" id="KW-0378">Hydrolase</keyword>
<sequence length="197" mass="22274">MNQEARQRAWRLLEESVVTYHGQPVGTVAAHDPETEALNYDQVFTRDFAISAFAFLLDGRPEIVRHFLTAAVRLQSHERQLDCFKPGEGLIPASFKVTGEGADEQLVGDFGEHAIARVAPVDSGFWWLLTLQAYVHVTEDRAFLHQASVQQAIRLLLDLSMTSRFDMFPTMLVPDGSFMIDRRMGVYGYPIDIQAQF</sequence>
<comment type="similarity">
    <text evidence="2">Belongs to the glycosyl hydrolase 100 family.</text>
</comment>
<dbReference type="PANTHER" id="PTHR31916">
    <property type="match status" value="1"/>
</dbReference>
<keyword evidence="6" id="KW-0326">Glycosidase</keyword>